<dbReference type="EMBL" id="CAXKWB010087215">
    <property type="protein sequence ID" value="CAL4211917.1"/>
    <property type="molecule type" value="Genomic_DNA"/>
</dbReference>
<dbReference type="PROSITE" id="PS50975">
    <property type="entry name" value="ATP_GRASP"/>
    <property type="match status" value="1"/>
</dbReference>
<organism evidence="9 10">
    <name type="scientific">Meganyctiphanes norvegica</name>
    <name type="common">Northern krill</name>
    <name type="synonym">Thysanopoda norvegica</name>
    <dbReference type="NCBI Taxonomy" id="48144"/>
    <lineage>
        <taxon>Eukaryota</taxon>
        <taxon>Metazoa</taxon>
        <taxon>Ecdysozoa</taxon>
        <taxon>Arthropoda</taxon>
        <taxon>Crustacea</taxon>
        <taxon>Multicrustacea</taxon>
        <taxon>Malacostraca</taxon>
        <taxon>Eumalacostraca</taxon>
        <taxon>Eucarida</taxon>
        <taxon>Euphausiacea</taxon>
        <taxon>Euphausiidae</taxon>
        <taxon>Meganyctiphanes</taxon>
    </lineage>
</organism>
<dbReference type="GO" id="GO:0005524">
    <property type="term" value="F:ATP binding"/>
    <property type="evidence" value="ECO:0007669"/>
    <property type="project" value="UniProtKB-UniRule"/>
</dbReference>
<evidence type="ECO:0000259" key="8">
    <source>
        <dbReference type="PROSITE" id="PS50979"/>
    </source>
</evidence>
<keyword evidence="4 6" id="KW-0067">ATP-binding</keyword>
<accession>A0AAV2SMD6</accession>
<dbReference type="PROSITE" id="PS50979">
    <property type="entry name" value="BC"/>
    <property type="match status" value="1"/>
</dbReference>
<evidence type="ECO:0000256" key="2">
    <source>
        <dbReference type="ARBA" id="ARBA00022598"/>
    </source>
</evidence>
<dbReference type="Pfam" id="PF02786">
    <property type="entry name" value="CPSase_L_D2"/>
    <property type="match status" value="1"/>
</dbReference>
<evidence type="ECO:0000313" key="10">
    <source>
        <dbReference type="Proteomes" id="UP001497623"/>
    </source>
</evidence>
<dbReference type="SUPFAM" id="SSF52440">
    <property type="entry name" value="PreATP-grasp domain"/>
    <property type="match status" value="1"/>
</dbReference>
<feature type="non-terminal residue" evidence="9">
    <location>
        <position position="287"/>
    </location>
</feature>
<evidence type="ECO:0000259" key="7">
    <source>
        <dbReference type="PROSITE" id="PS50975"/>
    </source>
</evidence>
<comment type="caution">
    <text evidence="9">The sequence shown here is derived from an EMBL/GenBank/DDBJ whole genome shotgun (WGS) entry which is preliminary data.</text>
</comment>
<dbReference type="Pfam" id="PF00289">
    <property type="entry name" value="Biotin_carb_N"/>
    <property type="match status" value="1"/>
</dbReference>
<evidence type="ECO:0000313" key="9">
    <source>
        <dbReference type="EMBL" id="CAL4211917.1"/>
    </source>
</evidence>
<gene>
    <name evidence="9" type="ORF">MNOR_LOCUS38423</name>
</gene>
<dbReference type="GO" id="GO:0005739">
    <property type="term" value="C:mitochondrion"/>
    <property type="evidence" value="ECO:0007669"/>
    <property type="project" value="TreeGrafter"/>
</dbReference>
<dbReference type="Proteomes" id="UP001497623">
    <property type="component" value="Unassembled WGS sequence"/>
</dbReference>
<protein>
    <submittedName>
        <fullName evidence="9">Uncharacterized protein</fullName>
    </submittedName>
</protein>
<evidence type="ECO:0000256" key="1">
    <source>
        <dbReference type="ARBA" id="ARBA00001953"/>
    </source>
</evidence>
<evidence type="ECO:0000256" key="4">
    <source>
        <dbReference type="ARBA" id="ARBA00022840"/>
    </source>
</evidence>
<dbReference type="Gene3D" id="3.30.470.20">
    <property type="entry name" value="ATP-grasp fold, B domain"/>
    <property type="match status" value="1"/>
</dbReference>
<dbReference type="InterPro" id="IPR050856">
    <property type="entry name" value="Biotin_carboxylase_complex"/>
</dbReference>
<dbReference type="InterPro" id="IPR016185">
    <property type="entry name" value="PreATP-grasp_dom_sf"/>
</dbReference>
<dbReference type="InterPro" id="IPR005481">
    <property type="entry name" value="BC-like_N"/>
</dbReference>
<feature type="domain" description="ATP-grasp" evidence="7">
    <location>
        <begin position="168"/>
        <end position="262"/>
    </location>
</feature>
<dbReference type="SUPFAM" id="SSF56059">
    <property type="entry name" value="Glutathione synthetase ATP-binding domain-like"/>
    <property type="match status" value="1"/>
</dbReference>
<keyword evidence="10" id="KW-1185">Reference proteome</keyword>
<keyword evidence="5" id="KW-0092">Biotin</keyword>
<evidence type="ECO:0000256" key="3">
    <source>
        <dbReference type="ARBA" id="ARBA00022741"/>
    </source>
</evidence>
<reference evidence="9 10" key="1">
    <citation type="submission" date="2024-05" db="EMBL/GenBank/DDBJ databases">
        <authorList>
            <person name="Wallberg A."/>
        </authorList>
    </citation>
    <scope>NUCLEOTIDE SEQUENCE [LARGE SCALE GENOMIC DNA]</scope>
</reference>
<comment type="cofactor">
    <cofactor evidence="1">
        <name>biotin</name>
        <dbReference type="ChEBI" id="CHEBI:57586"/>
    </cofactor>
</comment>
<dbReference type="InterPro" id="IPR011764">
    <property type="entry name" value="Biotin_carboxylation_dom"/>
</dbReference>
<dbReference type="FunFam" id="3.40.50.20:FF:000010">
    <property type="entry name" value="Propionyl-CoA carboxylase subunit alpha"/>
    <property type="match status" value="1"/>
</dbReference>
<dbReference type="GO" id="GO:0004658">
    <property type="term" value="F:propionyl-CoA carboxylase activity"/>
    <property type="evidence" value="ECO:0007669"/>
    <property type="project" value="TreeGrafter"/>
</dbReference>
<dbReference type="GO" id="GO:0046872">
    <property type="term" value="F:metal ion binding"/>
    <property type="evidence" value="ECO:0007669"/>
    <property type="project" value="InterPro"/>
</dbReference>
<dbReference type="PANTHER" id="PTHR18866:SF33">
    <property type="entry name" value="METHYLCROTONOYL-COA CARBOXYLASE SUBUNIT ALPHA, MITOCHONDRIAL-RELATED"/>
    <property type="match status" value="1"/>
</dbReference>
<sequence length="287" mass="31405">MASSLLRWGISPRPCISTYIALGTRKFSTGSLRQCSIYTTDPINHNEATFNKILIANRGEIACRVIKTAKEMGIKTVAIHSDVDSYAPHVKLADEAVCVGTAQARDSYLRVDRILEAIKSTGAQAVHPGYGFLSENATFVQQLEDLGISFIGPNAFAIEGMGDKLESKRLAMKAGVNTIPGFDGVVKDAEDCVKISRDIGYPVMIKASAGGGGKGMRIAWNDEEAREGFKLSTDEAASSFGDDRILVEKFVDNPRHIEIQTFFEKMKNTTFHISGTQKIHQKNNRTI</sequence>
<evidence type="ECO:0000256" key="5">
    <source>
        <dbReference type="ARBA" id="ARBA00023267"/>
    </source>
</evidence>
<dbReference type="FunFam" id="3.30.1490.20:FF:000003">
    <property type="entry name" value="acetyl-CoA carboxylase isoform X1"/>
    <property type="match status" value="1"/>
</dbReference>
<proteinExistence type="predicted"/>
<keyword evidence="2" id="KW-0436">Ligase</keyword>
<dbReference type="PROSITE" id="PS00866">
    <property type="entry name" value="CPSASE_1"/>
    <property type="match status" value="1"/>
</dbReference>
<dbReference type="AlphaFoldDB" id="A0AAV2SMD6"/>
<dbReference type="PANTHER" id="PTHR18866">
    <property type="entry name" value="CARBOXYLASE:PYRUVATE/ACETYL-COA/PROPIONYL-COA CARBOXYLASE"/>
    <property type="match status" value="1"/>
</dbReference>
<name>A0AAV2SMD6_MEGNR</name>
<keyword evidence="3 6" id="KW-0547">Nucleotide-binding</keyword>
<feature type="domain" description="Biotin carboxylation" evidence="8">
    <location>
        <begin position="49"/>
        <end position="287"/>
    </location>
</feature>
<dbReference type="InterPro" id="IPR005479">
    <property type="entry name" value="CPAse_ATP-bd"/>
</dbReference>
<dbReference type="InterPro" id="IPR011761">
    <property type="entry name" value="ATP-grasp"/>
</dbReference>
<evidence type="ECO:0000256" key="6">
    <source>
        <dbReference type="PROSITE-ProRule" id="PRU00409"/>
    </source>
</evidence>